<proteinExistence type="predicted"/>
<name>A0A6B2LQV2_9EUKA</name>
<dbReference type="AlphaFoldDB" id="A0A6B2LQV2"/>
<sequence length="122" mass="11720">MPGRWGGLGGTEGLLGTAGLVGAAGDGRTGWLARGVGEDLAGPELKDCDAWGLAEAGLGGVGLPRLGTGGGACPCAGWAPCDVDLTGPDTTGSGQSLGPAKGIVGDCAFGFGFPTKEANGFE</sequence>
<evidence type="ECO:0000313" key="1">
    <source>
        <dbReference type="EMBL" id="NDV39406.1"/>
    </source>
</evidence>
<reference evidence="1" key="1">
    <citation type="journal article" date="2020" name="J. Eukaryot. Microbiol.">
        <title>De novo Sequencing, Assembly and Annotation of the Transcriptome for the Free-Living Testate Amoeba Arcella intermedia.</title>
        <authorList>
            <person name="Ribeiro G.M."/>
            <person name="Porfirio-Sousa A.L."/>
            <person name="Maurer-Alcala X.X."/>
            <person name="Katz L.A."/>
            <person name="Lahr D.J.G."/>
        </authorList>
    </citation>
    <scope>NUCLEOTIDE SEQUENCE</scope>
</reference>
<accession>A0A6B2LQV2</accession>
<dbReference type="EMBL" id="GIBP01010437">
    <property type="protein sequence ID" value="NDV39406.1"/>
    <property type="molecule type" value="Transcribed_RNA"/>
</dbReference>
<protein>
    <submittedName>
        <fullName evidence="1">Uncharacterized protein</fullName>
    </submittedName>
</protein>
<organism evidence="1">
    <name type="scientific">Arcella intermedia</name>
    <dbReference type="NCBI Taxonomy" id="1963864"/>
    <lineage>
        <taxon>Eukaryota</taxon>
        <taxon>Amoebozoa</taxon>
        <taxon>Tubulinea</taxon>
        <taxon>Elardia</taxon>
        <taxon>Arcellinida</taxon>
        <taxon>Sphaerothecina</taxon>
        <taxon>Arcellidae</taxon>
        <taxon>Arcella</taxon>
    </lineage>
</organism>